<dbReference type="GO" id="GO:0016740">
    <property type="term" value="F:transferase activity"/>
    <property type="evidence" value="ECO:0007669"/>
    <property type="project" value="UniProtKB-KW"/>
</dbReference>
<dbReference type="AlphaFoldDB" id="A0A2W1NS75"/>
<dbReference type="OrthoDB" id="506149at2"/>
<organism evidence="1 2">
    <name type="scientific">Paenibacillus xerothermodurans</name>
    <dbReference type="NCBI Taxonomy" id="1977292"/>
    <lineage>
        <taxon>Bacteria</taxon>
        <taxon>Bacillati</taxon>
        <taxon>Bacillota</taxon>
        <taxon>Bacilli</taxon>
        <taxon>Bacillales</taxon>
        <taxon>Paenibacillaceae</taxon>
        <taxon>Paenibacillus</taxon>
    </lineage>
</organism>
<dbReference type="InterPro" id="IPR029044">
    <property type="entry name" value="Nucleotide-diphossugar_trans"/>
</dbReference>
<evidence type="ECO:0000313" key="2">
    <source>
        <dbReference type="Proteomes" id="UP000214746"/>
    </source>
</evidence>
<evidence type="ECO:0000313" key="1">
    <source>
        <dbReference type="EMBL" id="PZE21643.1"/>
    </source>
</evidence>
<reference evidence="1" key="1">
    <citation type="submission" date="2018-06" db="EMBL/GenBank/DDBJ databases">
        <title>Paenibacillus xerothermodurans sp. nov. an extremely dry heat resistant spore forming bacterium isolated from the soil of Cape Canaveral, Florida.</title>
        <authorList>
            <person name="Seuylemezian A."/>
            <person name="Kaur N."/>
            <person name="Patil P."/>
            <person name="Patil P."/>
            <person name="Mayilraj S."/>
            <person name="Vaishampayan P."/>
        </authorList>
    </citation>
    <scope>NUCLEOTIDE SEQUENCE [LARGE SCALE GENOMIC DNA]</scope>
    <source>
        <strain evidence="1">ATCC 27380</strain>
    </source>
</reference>
<accession>A0A2W1NS75</accession>
<comment type="caution">
    <text evidence="1">The sequence shown here is derived from an EMBL/GenBank/DDBJ whole genome shotgun (WGS) entry which is preliminary data.</text>
</comment>
<gene>
    <name evidence="1" type="ORF">CBW46_004255</name>
</gene>
<keyword evidence="2" id="KW-1185">Reference proteome</keyword>
<dbReference type="Proteomes" id="UP000214746">
    <property type="component" value="Unassembled WGS sequence"/>
</dbReference>
<dbReference type="EMBL" id="NHRJ02000002">
    <property type="protein sequence ID" value="PZE21643.1"/>
    <property type="molecule type" value="Genomic_DNA"/>
</dbReference>
<name>A0A2W1NS75_PAEXE</name>
<protein>
    <submittedName>
        <fullName evidence="1">Glycosyltransferase family 2 protein</fullName>
    </submittedName>
</protein>
<dbReference type="RefSeq" id="WP_089198785.1">
    <property type="nucleotide sequence ID" value="NZ_NHRJ02000002.1"/>
</dbReference>
<proteinExistence type="predicted"/>
<sequence>MKGYESRWPSIQQKMGQVEAHVSRKGARKRNVSVAFGISLKSKRVSRNWGRVQTNLARTLRSILNNTDSHYRVVVAGHEKPRIKELKHRKVHWLSVKFKRPTGPGGFSRDKMRKRRVIGAYLRKVGYSGYFMPLDADDWIHYRFVELIRKLPKADAFIFRSGLMINVVRKEVWWRKDRFFIGCGSSAMHHFKTKDFPRKPNSSRKVAFGMVLKDHKKVSQHVTRRRRRYCMVELPLITWVLAHGDNNSMLKGKKDNSVSAESYGSKGERLDSSLYRYFKIRERLRSSKHRRPYRRSL</sequence>
<dbReference type="SUPFAM" id="SSF53448">
    <property type="entry name" value="Nucleotide-diphospho-sugar transferases"/>
    <property type="match status" value="1"/>
</dbReference>
<dbReference type="CDD" id="cd00761">
    <property type="entry name" value="Glyco_tranf_GTA_type"/>
    <property type="match status" value="1"/>
</dbReference>